<dbReference type="AlphaFoldDB" id="A0AA47NE57"/>
<reference evidence="1" key="1">
    <citation type="journal article" date="2023" name="Front. Mar. Sci.">
        <title>A new Merluccius polli reference genome to investigate the effects of global change in West African waters.</title>
        <authorList>
            <person name="Mateo J.L."/>
            <person name="Blanco-Fernandez C."/>
            <person name="Garcia-Vazquez E."/>
            <person name="Machado-Schiaffino G."/>
        </authorList>
    </citation>
    <scope>NUCLEOTIDE SEQUENCE</scope>
    <source>
        <strain evidence="1">C29</strain>
        <tissue evidence="1">Fin</tissue>
    </source>
</reference>
<gene>
    <name evidence="1" type="ORF">N1851_000116</name>
</gene>
<accession>A0AA47NE57</accession>
<sequence length="229" mass="26402">MSDTRRAVGPLNRRWNSEVATSQELRNQSGHEVSNVGTLNGLLNPNEAEIRASALVFQVINLVHKALDTCRKLKYIVLISPRDHYSRWWQNQKLPLTVDLMMPLCALKERPHRKSKPSIRKINTLPEVALSQLQDCFSTTEWSLFESRDLEEYTETVLSYISFCVENATITKRFRVFPNQKPWMTSAVQHLVRDRNSAFRSGDRALYSLSRANLKKGIRAAKVAYKKKI</sequence>
<evidence type="ECO:0000313" key="2">
    <source>
        <dbReference type="Proteomes" id="UP001174136"/>
    </source>
</evidence>
<evidence type="ECO:0000313" key="1">
    <source>
        <dbReference type="EMBL" id="KAK0156641.1"/>
    </source>
</evidence>
<dbReference type="Proteomes" id="UP001174136">
    <property type="component" value="Unassembled WGS sequence"/>
</dbReference>
<name>A0AA47NE57_MERPO</name>
<dbReference type="EMBL" id="JAOPHQ010000001">
    <property type="protein sequence ID" value="KAK0156641.1"/>
    <property type="molecule type" value="Genomic_DNA"/>
</dbReference>
<comment type="caution">
    <text evidence="1">The sequence shown here is derived from an EMBL/GenBank/DDBJ whole genome shotgun (WGS) entry which is preliminary data.</text>
</comment>
<organism evidence="1 2">
    <name type="scientific">Merluccius polli</name>
    <name type="common">Benguela hake</name>
    <name type="synonym">Merluccius cadenati</name>
    <dbReference type="NCBI Taxonomy" id="89951"/>
    <lineage>
        <taxon>Eukaryota</taxon>
        <taxon>Metazoa</taxon>
        <taxon>Chordata</taxon>
        <taxon>Craniata</taxon>
        <taxon>Vertebrata</taxon>
        <taxon>Euteleostomi</taxon>
        <taxon>Actinopterygii</taxon>
        <taxon>Neopterygii</taxon>
        <taxon>Teleostei</taxon>
        <taxon>Neoteleostei</taxon>
        <taxon>Acanthomorphata</taxon>
        <taxon>Zeiogadaria</taxon>
        <taxon>Gadariae</taxon>
        <taxon>Gadiformes</taxon>
        <taxon>Gadoidei</taxon>
        <taxon>Merlucciidae</taxon>
        <taxon>Merluccius</taxon>
    </lineage>
</organism>
<dbReference type="PANTHER" id="PTHR47510">
    <property type="entry name" value="REVERSE TRANSCRIPTASE DOMAIN-CONTAINING PROTEIN"/>
    <property type="match status" value="1"/>
</dbReference>
<keyword evidence="2" id="KW-1185">Reference proteome</keyword>
<dbReference type="PANTHER" id="PTHR47510:SF3">
    <property type="entry name" value="ENDO_EXONUCLEASE_PHOSPHATASE DOMAIN-CONTAINING PROTEIN"/>
    <property type="match status" value="1"/>
</dbReference>
<proteinExistence type="predicted"/>
<protein>
    <submittedName>
        <fullName evidence="1">Uncharacterized protein</fullName>
    </submittedName>
</protein>